<dbReference type="PANTHER" id="PTHR43791">
    <property type="entry name" value="PERMEASE-RELATED"/>
    <property type="match status" value="1"/>
</dbReference>
<dbReference type="VEuPathDB" id="FungiDB:RO3G_12353"/>
<feature type="transmembrane region" description="Helical" evidence="6">
    <location>
        <begin position="310"/>
        <end position="332"/>
    </location>
</feature>
<feature type="transmembrane region" description="Helical" evidence="6">
    <location>
        <begin position="378"/>
        <end position="400"/>
    </location>
</feature>
<dbReference type="GO" id="GO:0022857">
    <property type="term" value="F:transmembrane transporter activity"/>
    <property type="evidence" value="ECO:0007669"/>
    <property type="project" value="InterPro"/>
</dbReference>
<evidence type="ECO:0000256" key="1">
    <source>
        <dbReference type="ARBA" id="ARBA00004141"/>
    </source>
</evidence>
<feature type="transmembrane region" description="Helical" evidence="6">
    <location>
        <begin position="246"/>
        <end position="273"/>
    </location>
</feature>
<evidence type="ECO:0000256" key="6">
    <source>
        <dbReference type="SAM" id="Phobius"/>
    </source>
</evidence>
<accession>I1CGR2</accession>
<evidence type="ECO:0000313" key="8">
    <source>
        <dbReference type="Proteomes" id="UP000009138"/>
    </source>
</evidence>
<dbReference type="Gene3D" id="1.20.1250.20">
    <property type="entry name" value="MFS general substrate transporter like domains"/>
    <property type="match status" value="2"/>
</dbReference>
<keyword evidence="3 6" id="KW-0812">Transmembrane</keyword>
<feature type="transmembrane region" description="Helical" evidence="6">
    <location>
        <begin position="280"/>
        <end position="304"/>
    </location>
</feature>
<dbReference type="STRING" id="246409.I1CGR2"/>
<dbReference type="PANTHER" id="PTHR43791:SF65">
    <property type="entry name" value="MAJOR FACILITATOR SUPERFAMILY (MFS) PROFILE DOMAIN-CONTAINING PROTEIN-RELATED"/>
    <property type="match status" value="1"/>
</dbReference>
<dbReference type="Pfam" id="PF07690">
    <property type="entry name" value="MFS_1"/>
    <property type="match status" value="1"/>
</dbReference>
<sequence>MNMDRTNISNAISDNMPEELGFNITGVNTATLVYSIAFTVITLITNPIAKRIGPHKWIPFLMFSWANYGGYLIIRIFIAITEAGFIPSCLLYFSTWYKASELATRLSWFWGIQSFASAFSGLISFGIFNLEGVAGLYGWKWLFLIDGIVTHIIGFIAIFYLPASPAITKGLLRSKNGWFTEREASIAVTRIIEEDKYNTEQNVNITWHDVKIALLDTKLWTHLLITFTSFMHTTPISTYFPKLITGYGFSITTSNLLTVPANIINLVVSILIARSADKRGYYALHSIISCLWSMASYLALIILPNDAGRWSFYAAALFDAAAPLFHGMHIAWMASNIAPHGKRILALGAVIGAANICSVPGSQIYQESDSPRFIKGNWAIFGIALSTAILLLFQHTRYVLTNKYRTKKWNSLTESQKEDYIKNTKAEGSDRLDYRFRI</sequence>
<feature type="transmembrane region" description="Helical" evidence="6">
    <location>
        <begin position="106"/>
        <end position="129"/>
    </location>
</feature>
<gene>
    <name evidence="7" type="ORF">RO3G_12353</name>
</gene>
<keyword evidence="2" id="KW-0813">Transport</keyword>
<dbReference type="RefSeq" id="XP_067523038.1">
    <property type="nucleotide sequence ID" value="XM_067666937.1"/>
</dbReference>
<keyword evidence="5 6" id="KW-0472">Membrane</keyword>
<dbReference type="InParanoid" id="I1CGR2"/>
<dbReference type="SUPFAM" id="SSF103473">
    <property type="entry name" value="MFS general substrate transporter"/>
    <property type="match status" value="1"/>
</dbReference>
<dbReference type="InterPro" id="IPR011701">
    <property type="entry name" value="MFS"/>
</dbReference>
<keyword evidence="8" id="KW-1185">Reference proteome</keyword>
<evidence type="ECO:0000256" key="5">
    <source>
        <dbReference type="ARBA" id="ARBA00023136"/>
    </source>
</evidence>
<comment type="subcellular location">
    <subcellularLocation>
        <location evidence="1">Membrane</location>
        <topology evidence="1">Multi-pass membrane protein</topology>
    </subcellularLocation>
</comment>
<feature type="transmembrane region" description="Helical" evidence="6">
    <location>
        <begin position="141"/>
        <end position="163"/>
    </location>
</feature>
<dbReference type="eggNOG" id="KOG2533">
    <property type="taxonomic scope" value="Eukaryota"/>
</dbReference>
<evidence type="ECO:0000256" key="3">
    <source>
        <dbReference type="ARBA" id="ARBA00022692"/>
    </source>
</evidence>
<feature type="transmembrane region" description="Helical" evidence="6">
    <location>
        <begin position="20"/>
        <end position="48"/>
    </location>
</feature>
<dbReference type="AlphaFoldDB" id="I1CGR2"/>
<evidence type="ECO:0000256" key="4">
    <source>
        <dbReference type="ARBA" id="ARBA00022989"/>
    </source>
</evidence>
<evidence type="ECO:0000313" key="7">
    <source>
        <dbReference type="EMBL" id="EIE87642.1"/>
    </source>
</evidence>
<dbReference type="GO" id="GO:0016020">
    <property type="term" value="C:membrane"/>
    <property type="evidence" value="ECO:0007669"/>
    <property type="project" value="UniProtKB-SubCell"/>
</dbReference>
<feature type="transmembrane region" description="Helical" evidence="6">
    <location>
        <begin position="344"/>
        <end position="366"/>
    </location>
</feature>
<dbReference type="EMBL" id="CH476741">
    <property type="protein sequence ID" value="EIE87642.1"/>
    <property type="molecule type" value="Genomic_DNA"/>
</dbReference>
<dbReference type="GeneID" id="93619318"/>
<keyword evidence="4 6" id="KW-1133">Transmembrane helix</keyword>
<evidence type="ECO:0000256" key="2">
    <source>
        <dbReference type="ARBA" id="ARBA00022448"/>
    </source>
</evidence>
<reference evidence="7 8" key="1">
    <citation type="journal article" date="2009" name="PLoS Genet.">
        <title>Genomic analysis of the basal lineage fungus Rhizopus oryzae reveals a whole-genome duplication.</title>
        <authorList>
            <person name="Ma L.-J."/>
            <person name="Ibrahim A.S."/>
            <person name="Skory C."/>
            <person name="Grabherr M.G."/>
            <person name="Burger G."/>
            <person name="Butler M."/>
            <person name="Elias M."/>
            <person name="Idnurm A."/>
            <person name="Lang B.F."/>
            <person name="Sone T."/>
            <person name="Abe A."/>
            <person name="Calvo S.E."/>
            <person name="Corrochano L.M."/>
            <person name="Engels R."/>
            <person name="Fu J."/>
            <person name="Hansberg W."/>
            <person name="Kim J.-M."/>
            <person name="Kodira C.D."/>
            <person name="Koehrsen M.J."/>
            <person name="Liu B."/>
            <person name="Miranda-Saavedra D."/>
            <person name="O'Leary S."/>
            <person name="Ortiz-Castellanos L."/>
            <person name="Poulter R."/>
            <person name="Rodriguez-Romero J."/>
            <person name="Ruiz-Herrera J."/>
            <person name="Shen Y.-Q."/>
            <person name="Zeng Q."/>
            <person name="Galagan J."/>
            <person name="Birren B.W."/>
            <person name="Cuomo C.A."/>
            <person name="Wickes B.L."/>
        </authorList>
    </citation>
    <scope>NUCLEOTIDE SEQUENCE [LARGE SCALE GENOMIC DNA]</scope>
    <source>
        <strain evidence="8">RA 99-880 / ATCC MYA-4621 / FGSC 9543 / NRRL 43880</strain>
    </source>
</reference>
<proteinExistence type="predicted"/>
<feature type="transmembrane region" description="Helical" evidence="6">
    <location>
        <begin position="68"/>
        <end position="94"/>
    </location>
</feature>
<name>I1CGR2_RHIO9</name>
<organism evidence="7 8">
    <name type="scientific">Rhizopus delemar (strain RA 99-880 / ATCC MYA-4621 / FGSC 9543 / NRRL 43880)</name>
    <name type="common">Mucormycosis agent</name>
    <name type="synonym">Rhizopus arrhizus var. delemar</name>
    <dbReference type="NCBI Taxonomy" id="246409"/>
    <lineage>
        <taxon>Eukaryota</taxon>
        <taxon>Fungi</taxon>
        <taxon>Fungi incertae sedis</taxon>
        <taxon>Mucoromycota</taxon>
        <taxon>Mucoromycotina</taxon>
        <taxon>Mucoromycetes</taxon>
        <taxon>Mucorales</taxon>
        <taxon>Mucorineae</taxon>
        <taxon>Rhizopodaceae</taxon>
        <taxon>Rhizopus</taxon>
    </lineage>
</organism>
<protein>
    <recommendedName>
        <fullName evidence="9">Major facilitator superfamily (MFS) profile domain-containing protein</fullName>
    </recommendedName>
</protein>
<dbReference type="OrthoDB" id="1935484at2759"/>
<dbReference type="OMA" id="RYAIFWA"/>
<evidence type="ECO:0008006" key="9">
    <source>
        <dbReference type="Google" id="ProtNLM"/>
    </source>
</evidence>
<dbReference type="Proteomes" id="UP000009138">
    <property type="component" value="Unassembled WGS sequence"/>
</dbReference>
<dbReference type="InterPro" id="IPR036259">
    <property type="entry name" value="MFS_trans_sf"/>
</dbReference>
<feature type="transmembrane region" description="Helical" evidence="6">
    <location>
        <begin position="219"/>
        <end position="240"/>
    </location>
</feature>